<keyword evidence="9" id="KW-1185">Reference proteome</keyword>
<dbReference type="InterPro" id="IPR058627">
    <property type="entry name" value="MdtA-like_C"/>
</dbReference>
<dbReference type="RefSeq" id="WP_199024690.1">
    <property type="nucleotide sequence ID" value="NZ_JAELVR010000006.1"/>
</dbReference>
<dbReference type="FunFam" id="2.40.420.20:FF:000001">
    <property type="entry name" value="Efflux RND transporter periplasmic adaptor subunit"/>
    <property type="match status" value="1"/>
</dbReference>
<keyword evidence="3" id="KW-0732">Signal</keyword>
<dbReference type="Proteomes" id="UP000619079">
    <property type="component" value="Unassembled WGS sequence"/>
</dbReference>
<dbReference type="Pfam" id="PF25967">
    <property type="entry name" value="RND-MFP_C"/>
    <property type="match status" value="1"/>
</dbReference>
<dbReference type="AlphaFoldDB" id="A0A8J7J557"/>
<feature type="domain" description="Multidrug resistance protein MdtA-like barrel-sandwich hybrid" evidence="5">
    <location>
        <begin position="61"/>
        <end position="192"/>
    </location>
</feature>
<dbReference type="SUPFAM" id="SSF111369">
    <property type="entry name" value="HlyD-like secretion proteins"/>
    <property type="match status" value="1"/>
</dbReference>
<evidence type="ECO:0000256" key="1">
    <source>
        <dbReference type="ARBA" id="ARBA00004196"/>
    </source>
</evidence>
<comment type="subcellular location">
    <subcellularLocation>
        <location evidence="1">Cell envelope</location>
    </subcellularLocation>
</comment>
<feature type="domain" description="Multidrug resistance protein MdtA-like C-terminal permuted SH3" evidence="7">
    <location>
        <begin position="302"/>
        <end position="362"/>
    </location>
</feature>
<dbReference type="GO" id="GO:0030313">
    <property type="term" value="C:cell envelope"/>
    <property type="evidence" value="ECO:0007669"/>
    <property type="project" value="UniProtKB-SubCell"/>
</dbReference>
<sequence length="380" mass="40719">MTKSFCLLPIGPLMSVMLCLAAGSLSAQQSAQAPKVAIAAAYTEEVIDEVVLIGKGQAIDEVDIVARVSGFVEEIPVRNGAEVERGQLLFRIEDDSYAATLESRRAELAKAQADLELTSIELARKSELLARGSAPESERDIARANELSAEAAVKSAEAAIRQAELELSYTDIHAPFSGRIGQLGVSVGELVGPSTPPLVNLVREAPIHVAFSLSEKQLANVLETLETTSAKLAETGRSPDVFVTLPNGTQLEEAGMIVFMDNRISPTTGTITLLARFENERQLIVDGAFLQVRIQALQPAEVLLVPQPSVQRDQRGDFVLVVNAQQMVEQRYIQTGNQVGTGIVVTEGLMEGESVIVEGLQRVRPGVQVDPVMTGVAEGQ</sequence>
<evidence type="ECO:0000259" key="6">
    <source>
        <dbReference type="Pfam" id="PF25944"/>
    </source>
</evidence>
<evidence type="ECO:0000256" key="2">
    <source>
        <dbReference type="ARBA" id="ARBA00009477"/>
    </source>
</evidence>
<dbReference type="InterPro" id="IPR058624">
    <property type="entry name" value="MdtA-like_HH"/>
</dbReference>
<dbReference type="PANTHER" id="PTHR30158:SF3">
    <property type="entry name" value="MULTIDRUG EFFLUX PUMP SUBUNIT ACRA-RELATED"/>
    <property type="match status" value="1"/>
</dbReference>
<dbReference type="GO" id="GO:0022857">
    <property type="term" value="F:transmembrane transporter activity"/>
    <property type="evidence" value="ECO:0007669"/>
    <property type="project" value="InterPro"/>
</dbReference>
<evidence type="ECO:0000259" key="4">
    <source>
        <dbReference type="Pfam" id="PF25876"/>
    </source>
</evidence>
<organism evidence="8 9">
    <name type="scientific">Sedimentitalea arenosa</name>
    <dbReference type="NCBI Taxonomy" id="2798803"/>
    <lineage>
        <taxon>Bacteria</taxon>
        <taxon>Pseudomonadati</taxon>
        <taxon>Pseudomonadota</taxon>
        <taxon>Alphaproteobacteria</taxon>
        <taxon>Rhodobacterales</taxon>
        <taxon>Paracoccaceae</taxon>
        <taxon>Sedimentitalea</taxon>
    </lineage>
</organism>
<feature type="chain" id="PRO_5035316954" evidence="3">
    <location>
        <begin position="22"/>
        <end position="380"/>
    </location>
</feature>
<dbReference type="Pfam" id="PF25917">
    <property type="entry name" value="BSH_RND"/>
    <property type="match status" value="1"/>
</dbReference>
<protein>
    <submittedName>
        <fullName evidence="8">Efflux RND transporter periplasmic adaptor subunit</fullName>
    </submittedName>
</protein>
<gene>
    <name evidence="8" type="ORF">JF290_09830</name>
</gene>
<dbReference type="PANTHER" id="PTHR30158">
    <property type="entry name" value="ACRA/E-RELATED COMPONENT OF DRUG EFFLUX TRANSPORTER"/>
    <property type="match status" value="1"/>
</dbReference>
<feature type="domain" description="Multidrug resistance protein MdtA-like alpha-helical hairpin" evidence="4">
    <location>
        <begin position="101"/>
        <end position="170"/>
    </location>
</feature>
<proteinExistence type="inferred from homology"/>
<comment type="similarity">
    <text evidence="2">Belongs to the membrane fusion protein (MFP) (TC 8.A.1) family.</text>
</comment>
<evidence type="ECO:0000259" key="5">
    <source>
        <dbReference type="Pfam" id="PF25917"/>
    </source>
</evidence>
<name>A0A8J7J557_9RHOB</name>
<dbReference type="InterPro" id="IPR058625">
    <property type="entry name" value="MdtA-like_BSH"/>
</dbReference>
<evidence type="ECO:0000313" key="8">
    <source>
        <dbReference type="EMBL" id="MBJ6371825.1"/>
    </source>
</evidence>
<dbReference type="GO" id="GO:0005886">
    <property type="term" value="C:plasma membrane"/>
    <property type="evidence" value="ECO:0007669"/>
    <property type="project" value="TreeGrafter"/>
</dbReference>
<evidence type="ECO:0000259" key="7">
    <source>
        <dbReference type="Pfam" id="PF25967"/>
    </source>
</evidence>
<dbReference type="EMBL" id="JAELVR010000006">
    <property type="protein sequence ID" value="MBJ6371825.1"/>
    <property type="molecule type" value="Genomic_DNA"/>
</dbReference>
<dbReference type="InterPro" id="IPR006143">
    <property type="entry name" value="RND_pump_MFP"/>
</dbReference>
<dbReference type="NCBIfam" id="TIGR01730">
    <property type="entry name" value="RND_mfp"/>
    <property type="match status" value="1"/>
</dbReference>
<evidence type="ECO:0000313" key="9">
    <source>
        <dbReference type="Proteomes" id="UP000619079"/>
    </source>
</evidence>
<dbReference type="GO" id="GO:0046677">
    <property type="term" value="P:response to antibiotic"/>
    <property type="evidence" value="ECO:0007669"/>
    <property type="project" value="TreeGrafter"/>
</dbReference>
<dbReference type="Gene3D" id="2.40.30.170">
    <property type="match status" value="1"/>
</dbReference>
<dbReference type="Gene3D" id="1.10.287.470">
    <property type="entry name" value="Helix hairpin bin"/>
    <property type="match status" value="1"/>
</dbReference>
<dbReference type="InterPro" id="IPR058626">
    <property type="entry name" value="MdtA-like_b-barrel"/>
</dbReference>
<reference evidence="8" key="1">
    <citation type="submission" date="2020-12" db="EMBL/GenBank/DDBJ databases">
        <title>Sedimentitalea sp. nov., isolated from sand in Incheon.</title>
        <authorList>
            <person name="Kim W."/>
        </authorList>
    </citation>
    <scope>NUCLEOTIDE SEQUENCE</scope>
    <source>
        <strain evidence="8">CAU 1593</strain>
    </source>
</reference>
<dbReference type="Gene3D" id="2.40.420.20">
    <property type="match status" value="1"/>
</dbReference>
<comment type="caution">
    <text evidence="8">The sequence shown here is derived from an EMBL/GenBank/DDBJ whole genome shotgun (WGS) entry which is preliminary data.</text>
</comment>
<dbReference type="Pfam" id="PF25944">
    <property type="entry name" value="Beta-barrel_RND"/>
    <property type="match status" value="1"/>
</dbReference>
<dbReference type="Pfam" id="PF25876">
    <property type="entry name" value="HH_MFP_RND"/>
    <property type="match status" value="1"/>
</dbReference>
<dbReference type="Gene3D" id="2.40.50.100">
    <property type="match status" value="1"/>
</dbReference>
<feature type="domain" description="Multidrug resistance protein MdtA-like beta-barrel" evidence="6">
    <location>
        <begin position="206"/>
        <end position="296"/>
    </location>
</feature>
<accession>A0A8J7J557</accession>
<evidence type="ECO:0000256" key="3">
    <source>
        <dbReference type="SAM" id="SignalP"/>
    </source>
</evidence>
<feature type="signal peptide" evidence="3">
    <location>
        <begin position="1"/>
        <end position="21"/>
    </location>
</feature>